<protein>
    <submittedName>
        <fullName evidence="2">Uncharacterized protein</fullName>
    </submittedName>
</protein>
<reference evidence="2" key="2">
    <citation type="submission" date="2020-10" db="EMBL/GenBank/DDBJ databases">
        <authorList>
            <person name="Cooper E.A."/>
            <person name="Brenton Z.W."/>
            <person name="Flinn B.S."/>
            <person name="Jenkins J."/>
            <person name="Shu S."/>
            <person name="Flowers D."/>
            <person name="Luo F."/>
            <person name="Wang Y."/>
            <person name="Xia P."/>
            <person name="Barry K."/>
            <person name="Daum C."/>
            <person name="Lipzen A."/>
            <person name="Yoshinaga Y."/>
            <person name="Schmutz J."/>
            <person name="Saski C."/>
            <person name="Vermerris W."/>
            <person name="Kresovich S."/>
        </authorList>
    </citation>
    <scope>NUCLEOTIDE SEQUENCE</scope>
</reference>
<organism evidence="2 3">
    <name type="scientific">Sorghum bicolor</name>
    <name type="common">Sorghum</name>
    <name type="synonym">Sorghum vulgare</name>
    <dbReference type="NCBI Taxonomy" id="4558"/>
    <lineage>
        <taxon>Eukaryota</taxon>
        <taxon>Viridiplantae</taxon>
        <taxon>Streptophyta</taxon>
        <taxon>Embryophyta</taxon>
        <taxon>Tracheophyta</taxon>
        <taxon>Spermatophyta</taxon>
        <taxon>Magnoliopsida</taxon>
        <taxon>Liliopsida</taxon>
        <taxon>Poales</taxon>
        <taxon>Poaceae</taxon>
        <taxon>PACMAD clade</taxon>
        <taxon>Panicoideae</taxon>
        <taxon>Andropogonodae</taxon>
        <taxon>Andropogoneae</taxon>
        <taxon>Sorghinae</taxon>
        <taxon>Sorghum</taxon>
    </lineage>
</organism>
<feature type="region of interest" description="Disordered" evidence="1">
    <location>
        <begin position="1"/>
        <end position="21"/>
    </location>
</feature>
<dbReference type="Proteomes" id="UP000807115">
    <property type="component" value="Chromosome 3"/>
</dbReference>
<evidence type="ECO:0000313" key="3">
    <source>
        <dbReference type="Proteomes" id="UP000807115"/>
    </source>
</evidence>
<dbReference type="EMBL" id="CM027682">
    <property type="protein sequence ID" value="KAG0540488.1"/>
    <property type="molecule type" value="Genomic_DNA"/>
</dbReference>
<name>A0A921RHQ6_SORBI</name>
<proteinExistence type="predicted"/>
<sequence length="54" mass="6010">MRHVVSSLGKFDKHPPLSNTNSNSIIVWFINSKVSGLNDSMTTNSLQGRLHNTK</sequence>
<evidence type="ECO:0000313" key="2">
    <source>
        <dbReference type="EMBL" id="KAG0540488.1"/>
    </source>
</evidence>
<accession>A0A921RHQ6</accession>
<gene>
    <name evidence="2" type="ORF">BDA96_03G413500</name>
</gene>
<dbReference type="AlphaFoldDB" id="A0A921RHQ6"/>
<evidence type="ECO:0000256" key="1">
    <source>
        <dbReference type="SAM" id="MobiDB-lite"/>
    </source>
</evidence>
<comment type="caution">
    <text evidence="2">The sequence shown here is derived from an EMBL/GenBank/DDBJ whole genome shotgun (WGS) entry which is preliminary data.</text>
</comment>
<reference evidence="2" key="1">
    <citation type="journal article" date="2019" name="BMC Genomics">
        <title>A new reference genome for Sorghum bicolor reveals high levels of sequence similarity between sweet and grain genotypes: implications for the genetics of sugar metabolism.</title>
        <authorList>
            <person name="Cooper E.A."/>
            <person name="Brenton Z.W."/>
            <person name="Flinn B.S."/>
            <person name="Jenkins J."/>
            <person name="Shu S."/>
            <person name="Flowers D."/>
            <person name="Luo F."/>
            <person name="Wang Y."/>
            <person name="Xia P."/>
            <person name="Barry K."/>
            <person name="Daum C."/>
            <person name="Lipzen A."/>
            <person name="Yoshinaga Y."/>
            <person name="Schmutz J."/>
            <person name="Saski C."/>
            <person name="Vermerris W."/>
            <person name="Kresovich S."/>
        </authorList>
    </citation>
    <scope>NUCLEOTIDE SEQUENCE</scope>
</reference>